<sequence>MGNNNQRKSRRKEMLRNLRIEKQFETESSIGQTFKILLCGTGDSGKSTLIKQMRILYCDGFPNEQVQLYKNTIQKSIRLHMKMMILGGKRIGINITNKVNKQLADEYLNNFQNYKKNQEYCNKEIYTLKTLWKDQSIQTLWKNRNEIQIPENVD</sequence>
<organism evidence="5 6">
    <name type="scientific">Anaeramoeba flamelloides</name>
    <dbReference type="NCBI Taxonomy" id="1746091"/>
    <lineage>
        <taxon>Eukaryota</taxon>
        <taxon>Metamonada</taxon>
        <taxon>Anaeramoebidae</taxon>
        <taxon>Anaeramoeba</taxon>
    </lineage>
</organism>
<dbReference type="InterPro" id="IPR001019">
    <property type="entry name" value="Gprotein_alpha_su"/>
</dbReference>
<dbReference type="PANTHER" id="PTHR10218">
    <property type="entry name" value="GTP-BINDING PROTEIN ALPHA SUBUNIT"/>
    <property type="match status" value="1"/>
</dbReference>
<keyword evidence="3" id="KW-0342">GTP-binding</keyword>
<dbReference type="SUPFAM" id="SSF47895">
    <property type="entry name" value="Transducin (alpha subunit), insertion domain"/>
    <property type="match status" value="1"/>
</dbReference>
<keyword evidence="2" id="KW-0547">Nucleotide-binding</keyword>
<keyword evidence="1" id="KW-0479">Metal-binding</keyword>
<dbReference type="EMBL" id="JAOAOG010000140">
    <property type="protein sequence ID" value="KAJ6245997.1"/>
    <property type="molecule type" value="Genomic_DNA"/>
</dbReference>
<keyword evidence="4" id="KW-0807">Transducer</keyword>
<dbReference type="InterPro" id="IPR027417">
    <property type="entry name" value="P-loop_NTPase"/>
</dbReference>
<keyword evidence="6" id="KW-1185">Reference proteome</keyword>
<dbReference type="PROSITE" id="PS51882">
    <property type="entry name" value="G_ALPHA"/>
    <property type="match status" value="1"/>
</dbReference>
<evidence type="ECO:0000256" key="3">
    <source>
        <dbReference type="ARBA" id="ARBA00023134"/>
    </source>
</evidence>
<protein>
    <submittedName>
        <fullName evidence="5">Guanine nucleotide-binding protein subunit alpha</fullName>
    </submittedName>
</protein>
<gene>
    <name evidence="5" type="ORF">M0813_19757</name>
</gene>
<dbReference type="Gene3D" id="3.40.50.300">
    <property type="entry name" value="P-loop containing nucleotide triphosphate hydrolases"/>
    <property type="match status" value="1"/>
</dbReference>
<dbReference type="PANTHER" id="PTHR10218:SF302">
    <property type="entry name" value="GUANINE NUCLEOTIDE-BINDING PROTEIN ALPHA-5 SUBUNIT"/>
    <property type="match status" value="1"/>
</dbReference>
<evidence type="ECO:0000313" key="5">
    <source>
        <dbReference type="EMBL" id="KAJ6245997.1"/>
    </source>
</evidence>
<evidence type="ECO:0000313" key="6">
    <source>
        <dbReference type="Proteomes" id="UP001150062"/>
    </source>
</evidence>
<evidence type="ECO:0000256" key="1">
    <source>
        <dbReference type="ARBA" id="ARBA00022723"/>
    </source>
</evidence>
<dbReference type="InterPro" id="IPR011025">
    <property type="entry name" value="GproteinA_insert"/>
</dbReference>
<dbReference type="Pfam" id="PF00503">
    <property type="entry name" value="G-alpha"/>
    <property type="match status" value="1"/>
</dbReference>
<dbReference type="Gene3D" id="1.10.400.10">
    <property type="entry name" value="GI Alpha 1, domain 2-like"/>
    <property type="match status" value="1"/>
</dbReference>
<dbReference type="Proteomes" id="UP001150062">
    <property type="component" value="Unassembled WGS sequence"/>
</dbReference>
<proteinExistence type="predicted"/>
<name>A0ABQ8YN87_9EUKA</name>
<comment type="caution">
    <text evidence="5">The sequence shown here is derived from an EMBL/GenBank/DDBJ whole genome shotgun (WGS) entry which is preliminary data.</text>
</comment>
<reference evidence="5" key="1">
    <citation type="submission" date="2022-08" db="EMBL/GenBank/DDBJ databases">
        <title>Novel sulfate-reducing endosymbionts in the free-living metamonad Anaeramoeba.</title>
        <authorList>
            <person name="Jerlstrom-Hultqvist J."/>
            <person name="Cepicka I."/>
            <person name="Gallot-Lavallee L."/>
            <person name="Salas-Leiva D."/>
            <person name="Curtis B.A."/>
            <person name="Zahonova K."/>
            <person name="Pipaliya S."/>
            <person name="Dacks J."/>
            <person name="Roger A.J."/>
        </authorList>
    </citation>
    <scope>NUCLEOTIDE SEQUENCE</scope>
    <source>
        <strain evidence="5">Schooner1</strain>
    </source>
</reference>
<evidence type="ECO:0000256" key="4">
    <source>
        <dbReference type="ARBA" id="ARBA00023224"/>
    </source>
</evidence>
<evidence type="ECO:0000256" key="2">
    <source>
        <dbReference type="ARBA" id="ARBA00022741"/>
    </source>
</evidence>
<dbReference type="SUPFAM" id="SSF52540">
    <property type="entry name" value="P-loop containing nucleoside triphosphate hydrolases"/>
    <property type="match status" value="1"/>
</dbReference>
<accession>A0ABQ8YN87</accession>